<protein>
    <submittedName>
        <fullName evidence="1">Uncharacterized protein</fullName>
    </submittedName>
</protein>
<accession>A0A3S8SA46</accession>
<proteinExistence type="predicted"/>
<organism evidence="1 2">
    <name type="scientific">Lactobacillus helveticus</name>
    <name type="common">Lactobacillus suntoryeus</name>
    <dbReference type="NCBI Taxonomy" id="1587"/>
    <lineage>
        <taxon>Bacteria</taxon>
        <taxon>Bacillati</taxon>
        <taxon>Bacillota</taxon>
        <taxon>Bacilli</taxon>
        <taxon>Lactobacillales</taxon>
        <taxon>Lactobacillaceae</taxon>
        <taxon>Lactobacillus</taxon>
    </lineage>
</organism>
<name>A0A3S8SA46_LACHE</name>
<dbReference type="EMBL" id="CP019581">
    <property type="protein sequence ID" value="AZK90495.1"/>
    <property type="molecule type" value="Genomic_DNA"/>
</dbReference>
<dbReference type="Proteomes" id="UP000267945">
    <property type="component" value="Chromosome"/>
</dbReference>
<evidence type="ECO:0000313" key="1">
    <source>
        <dbReference type="EMBL" id="AZK90495.1"/>
    </source>
</evidence>
<gene>
    <name evidence="1" type="ORF">LH5_00234</name>
</gene>
<sequence length="215" mass="25347">MSSYYQLVWLENELDSYSTDKLNFIFNIINRPFPVSYRQLYPSRIEWQKAVKKHEDLIKRVKNIILKRSDAHTVRAAWLNQHNKQAEVATNGYTIEQLANKLPHMANQLGAFMEIENIEIKYFDEDFKPRYDLSDFQDIAIDNYPNSGFKKNGMTKEAFLKLYPQVPKNKLEEVLDIADCELEEEDNTEIIPYWYAVNAKRVLVDGDSFTETFDN</sequence>
<dbReference type="GeneID" id="99756411"/>
<evidence type="ECO:0000313" key="2">
    <source>
        <dbReference type="Proteomes" id="UP000267945"/>
    </source>
</evidence>
<dbReference type="AlphaFoldDB" id="A0A3S8SA46"/>
<dbReference type="RefSeq" id="WP_014918662.1">
    <property type="nucleotide sequence ID" value="NZ_CP019581.1"/>
</dbReference>
<reference evidence="1 2" key="1">
    <citation type="submission" date="2017-02" db="EMBL/GenBank/DDBJ databases">
        <title>Complete genome sequence of Lactobacillus helveticus.</title>
        <authorList>
            <person name="Kim J.F."/>
            <person name="Chung Y."/>
            <person name="Kwak M."/>
        </authorList>
    </citation>
    <scope>NUCLEOTIDE SEQUENCE [LARGE SCALE GENOMIC DNA]</scope>
    <source>
        <strain evidence="1 2">LH5</strain>
    </source>
</reference>